<dbReference type="SUPFAM" id="SSF52540">
    <property type="entry name" value="P-loop containing nucleoside triphosphate hydrolases"/>
    <property type="match status" value="1"/>
</dbReference>
<evidence type="ECO:0000256" key="2">
    <source>
        <dbReference type="ARBA" id="ARBA00022741"/>
    </source>
</evidence>
<keyword evidence="1" id="KW-0813">Transport</keyword>
<dbReference type="PANTHER" id="PTHR42794:SF1">
    <property type="entry name" value="HEMIN IMPORT ATP-BINDING PROTEIN HMUV"/>
    <property type="match status" value="1"/>
</dbReference>
<dbReference type="CDD" id="cd03214">
    <property type="entry name" value="ABC_Iron-Siderophores_B12_Hemin"/>
    <property type="match status" value="1"/>
</dbReference>
<dbReference type="RefSeq" id="WP_418160486.1">
    <property type="nucleotide sequence ID" value="NZ_JBBLZC010000016.1"/>
</dbReference>
<keyword evidence="2" id="KW-0547">Nucleotide-binding</keyword>
<dbReference type="PROSITE" id="PS50893">
    <property type="entry name" value="ABC_TRANSPORTER_2"/>
    <property type="match status" value="1"/>
</dbReference>
<dbReference type="GO" id="GO:0005524">
    <property type="term" value="F:ATP binding"/>
    <property type="evidence" value="ECO:0007669"/>
    <property type="project" value="UniProtKB-KW"/>
</dbReference>
<gene>
    <name evidence="7" type="ORF">U1T56_15905</name>
</gene>
<dbReference type="Pfam" id="PF00005">
    <property type="entry name" value="ABC_tran"/>
    <property type="match status" value="1"/>
</dbReference>
<keyword evidence="8" id="KW-1185">Reference proteome</keyword>
<dbReference type="PANTHER" id="PTHR42794">
    <property type="entry name" value="HEMIN IMPORT ATP-BINDING PROTEIN HMUV"/>
    <property type="match status" value="1"/>
</dbReference>
<evidence type="ECO:0000256" key="3">
    <source>
        <dbReference type="ARBA" id="ARBA00022840"/>
    </source>
</evidence>
<dbReference type="Proteomes" id="UP001375743">
    <property type="component" value="Unassembled WGS sequence"/>
</dbReference>
<comment type="function">
    <text evidence="5">Part of the ABC transporter complex HmuTUV involved in hemin import. Responsible for energy coupling to the transport system.</text>
</comment>
<dbReference type="InterPro" id="IPR027417">
    <property type="entry name" value="P-loop_NTPase"/>
</dbReference>
<dbReference type="SMART" id="SM00382">
    <property type="entry name" value="AAA"/>
    <property type="match status" value="1"/>
</dbReference>
<sequence>MLEAVEVTVRARRRALLDGVSLALRPGEITALIGPNGAGKSTLMSVLSGHRRPERGHAALDGRPLARWDALALARRRAVMAQEIALAFGFTVREVVMLGRAPHRGRHGREADAAVVARAMALAQVAHLAERRYPSLSGGERQRTMLARALAQVIEPDEEPAGRWLLLDEPTASLDLAHQKLVLEAAVGLARAGCGLVVVLHDLNLAARFADRVAMLSRGRLVALGTPDEVLSAERVGEVYGVGMTRLELDGRPCLAFV</sequence>
<evidence type="ECO:0000313" key="8">
    <source>
        <dbReference type="Proteomes" id="UP001375743"/>
    </source>
</evidence>
<comment type="caution">
    <text evidence="7">The sequence shown here is derived from an EMBL/GenBank/DDBJ whole genome shotgun (WGS) entry which is preliminary data.</text>
</comment>
<dbReference type="EMBL" id="JBBLZC010000016">
    <property type="protein sequence ID" value="MEK0084640.1"/>
    <property type="molecule type" value="Genomic_DNA"/>
</dbReference>
<keyword evidence="4" id="KW-1278">Translocase</keyword>
<evidence type="ECO:0000313" key="7">
    <source>
        <dbReference type="EMBL" id="MEK0084640.1"/>
    </source>
</evidence>
<evidence type="ECO:0000256" key="1">
    <source>
        <dbReference type="ARBA" id="ARBA00022448"/>
    </source>
</evidence>
<dbReference type="InterPro" id="IPR003439">
    <property type="entry name" value="ABC_transporter-like_ATP-bd"/>
</dbReference>
<keyword evidence="3 7" id="KW-0067">ATP-binding</keyword>
<evidence type="ECO:0000256" key="4">
    <source>
        <dbReference type="ARBA" id="ARBA00022967"/>
    </source>
</evidence>
<proteinExistence type="predicted"/>
<protein>
    <submittedName>
        <fullName evidence="7">Heme ABC transporter ATP-binding protein</fullName>
    </submittedName>
</protein>
<feature type="domain" description="ABC transporter" evidence="6">
    <location>
        <begin position="2"/>
        <end position="243"/>
    </location>
</feature>
<dbReference type="InterPro" id="IPR003593">
    <property type="entry name" value="AAA+_ATPase"/>
</dbReference>
<evidence type="ECO:0000259" key="6">
    <source>
        <dbReference type="PROSITE" id="PS50893"/>
    </source>
</evidence>
<accession>A0ABU8XTW0</accession>
<dbReference type="Gene3D" id="3.40.50.300">
    <property type="entry name" value="P-loop containing nucleotide triphosphate hydrolases"/>
    <property type="match status" value="1"/>
</dbReference>
<reference evidence="7 8" key="1">
    <citation type="submission" date="2024-01" db="EMBL/GenBank/DDBJ databases">
        <title>Multi-omics insights into the function and evolution of sodium benzoate biodegradation pathways in Benzoatithermus flavus gen. nov., sp. nov. from hot spring.</title>
        <authorList>
            <person name="Hu C.-J."/>
            <person name="Li W.-J."/>
        </authorList>
    </citation>
    <scope>NUCLEOTIDE SEQUENCE [LARGE SCALE GENOMIC DNA]</scope>
    <source>
        <strain evidence="7 8">SYSU G07066</strain>
    </source>
</reference>
<organism evidence="7 8">
    <name type="scientific">Benzoatithermus flavus</name>
    <dbReference type="NCBI Taxonomy" id="3108223"/>
    <lineage>
        <taxon>Bacteria</taxon>
        <taxon>Pseudomonadati</taxon>
        <taxon>Pseudomonadota</taxon>
        <taxon>Alphaproteobacteria</taxon>
        <taxon>Geminicoccales</taxon>
        <taxon>Geminicoccaceae</taxon>
        <taxon>Benzoatithermus</taxon>
    </lineage>
</organism>
<dbReference type="NCBIfam" id="NF010068">
    <property type="entry name" value="PRK13548.1"/>
    <property type="match status" value="1"/>
</dbReference>
<evidence type="ECO:0000256" key="5">
    <source>
        <dbReference type="ARBA" id="ARBA00037066"/>
    </source>
</evidence>
<name>A0ABU8XTW0_9PROT</name>